<accession>A0A1D1VWJ1</accession>
<evidence type="ECO:0000256" key="2">
    <source>
        <dbReference type="ARBA" id="ARBA00006393"/>
    </source>
</evidence>
<evidence type="ECO:0000256" key="1">
    <source>
        <dbReference type="ARBA" id="ARBA00002844"/>
    </source>
</evidence>
<protein>
    <submittedName>
        <fullName evidence="5">Uncharacterized protein</fullName>
    </submittedName>
</protein>
<dbReference type="AlphaFoldDB" id="A0A1D1VWJ1"/>
<feature type="region of interest" description="Disordered" evidence="4">
    <location>
        <begin position="56"/>
        <end position="85"/>
    </location>
</feature>
<gene>
    <name evidence="5" type="primary">RvY_15559</name>
    <name evidence="5" type="synonym">RvY_15559.2</name>
    <name evidence="5" type="ORF">RvY_15559-2</name>
</gene>
<feature type="compositionally biased region" description="Polar residues" evidence="4">
    <location>
        <begin position="1"/>
        <end position="13"/>
    </location>
</feature>
<evidence type="ECO:0000256" key="4">
    <source>
        <dbReference type="SAM" id="MobiDB-lite"/>
    </source>
</evidence>
<dbReference type="Pfam" id="PF02827">
    <property type="entry name" value="PKI"/>
    <property type="match status" value="1"/>
</dbReference>
<organism evidence="5 6">
    <name type="scientific">Ramazzottius varieornatus</name>
    <name type="common">Water bear</name>
    <name type="synonym">Tardigrade</name>
    <dbReference type="NCBI Taxonomy" id="947166"/>
    <lineage>
        <taxon>Eukaryota</taxon>
        <taxon>Metazoa</taxon>
        <taxon>Ecdysozoa</taxon>
        <taxon>Tardigrada</taxon>
        <taxon>Eutardigrada</taxon>
        <taxon>Parachela</taxon>
        <taxon>Hypsibioidea</taxon>
        <taxon>Ramazzottiidae</taxon>
        <taxon>Ramazzottius</taxon>
    </lineage>
</organism>
<proteinExistence type="inferred from homology"/>
<sequence length="85" mass="9026">MSVDTAQPESATSADDAHEAFLANSKRAGRRNAIPDPEIDSATIAQISEDVLPELAKQLSLSDKQMDQDTTKEPQPSTSKEGANG</sequence>
<keyword evidence="3" id="KW-0649">Protein kinase inhibitor</keyword>
<comment type="similarity">
    <text evidence="2">Belongs to the PKI family.</text>
</comment>
<dbReference type="GO" id="GO:0004862">
    <property type="term" value="F:cAMP-dependent protein kinase inhibitor activity"/>
    <property type="evidence" value="ECO:0007669"/>
    <property type="project" value="InterPro"/>
</dbReference>
<dbReference type="OrthoDB" id="10068630at2759"/>
<feature type="compositionally biased region" description="Polar residues" evidence="4">
    <location>
        <begin position="73"/>
        <end position="85"/>
    </location>
</feature>
<dbReference type="EMBL" id="BDGG01000012">
    <property type="protein sequence ID" value="GAV05421.1"/>
    <property type="molecule type" value="Genomic_DNA"/>
</dbReference>
<comment type="function">
    <text evidence="1">Extremely potent competitive inhibitor of cAMP-dependent protein kinase activity, this protein interacts with the catalytic subunit of the enzyme after the cAMP-induced dissociation of its regulatory chains.</text>
</comment>
<feature type="region of interest" description="Disordered" evidence="4">
    <location>
        <begin position="1"/>
        <end position="38"/>
    </location>
</feature>
<evidence type="ECO:0000256" key="3">
    <source>
        <dbReference type="ARBA" id="ARBA00023013"/>
    </source>
</evidence>
<comment type="caution">
    <text evidence="5">The sequence shown here is derived from an EMBL/GenBank/DDBJ whole genome shotgun (WGS) entry which is preliminary data.</text>
</comment>
<evidence type="ECO:0000313" key="5">
    <source>
        <dbReference type="EMBL" id="GAV05421.1"/>
    </source>
</evidence>
<keyword evidence="6" id="KW-1185">Reference proteome</keyword>
<dbReference type="InterPro" id="IPR004171">
    <property type="entry name" value="cAMP_dep_PKI"/>
</dbReference>
<evidence type="ECO:0000313" key="6">
    <source>
        <dbReference type="Proteomes" id="UP000186922"/>
    </source>
</evidence>
<name>A0A1D1VWJ1_RAMVA</name>
<reference evidence="5 6" key="1">
    <citation type="journal article" date="2016" name="Nat. Commun.">
        <title>Extremotolerant tardigrade genome and improved radiotolerance of human cultured cells by tardigrade-unique protein.</title>
        <authorList>
            <person name="Hashimoto T."/>
            <person name="Horikawa D.D."/>
            <person name="Saito Y."/>
            <person name="Kuwahara H."/>
            <person name="Kozuka-Hata H."/>
            <person name="Shin-I T."/>
            <person name="Minakuchi Y."/>
            <person name="Ohishi K."/>
            <person name="Motoyama A."/>
            <person name="Aizu T."/>
            <person name="Enomoto A."/>
            <person name="Kondo K."/>
            <person name="Tanaka S."/>
            <person name="Hara Y."/>
            <person name="Koshikawa S."/>
            <person name="Sagara H."/>
            <person name="Miura T."/>
            <person name="Yokobori S."/>
            <person name="Miyagawa K."/>
            <person name="Suzuki Y."/>
            <person name="Kubo T."/>
            <person name="Oyama M."/>
            <person name="Kohara Y."/>
            <person name="Fujiyama A."/>
            <person name="Arakawa K."/>
            <person name="Katayama T."/>
            <person name="Toyoda A."/>
            <person name="Kunieda T."/>
        </authorList>
    </citation>
    <scope>NUCLEOTIDE SEQUENCE [LARGE SCALE GENOMIC DNA]</scope>
    <source>
        <strain evidence="5 6">YOKOZUNA-1</strain>
    </source>
</reference>
<dbReference type="Proteomes" id="UP000186922">
    <property type="component" value="Unassembled WGS sequence"/>
</dbReference>